<evidence type="ECO:0000256" key="1">
    <source>
        <dbReference type="SAM" id="MobiDB-lite"/>
    </source>
</evidence>
<dbReference type="EMBL" id="JAIXMP010000012">
    <property type="protein sequence ID" value="KAI9264252.1"/>
    <property type="molecule type" value="Genomic_DNA"/>
</dbReference>
<name>A0AAD5PEA1_9FUNG</name>
<sequence length="301" mass="34585">MKKNFLTERDLLESTRRRSKHYLRRRRTREEEHDTISTSTATERHSSEDTEIRNTSGRSTTTTSIPKVTEAFTKRGREQFEEMAQHLLQTVIRLFYSTFFPITDQTEGDMIRRIWNFIDYALDNMKVDIRTKSAASAERRNEQRPENGWELQGHKTNLLLKVAKGEIGCAEVGKKDHVDAGSKETKELGLKAPKMLKDQLYNLSKVYPTEDFVLLSWIIPPPMYARSIKPTFTISHRQLLQLGMIWSYVGFDLSRELVDQTIKKLNEPSVLGSVSFANVVNPSTAILPCVPSPKLSPKKPQ</sequence>
<feature type="region of interest" description="Disordered" evidence="1">
    <location>
        <begin position="19"/>
        <end position="63"/>
    </location>
</feature>
<feature type="compositionally biased region" description="Basic and acidic residues" evidence="1">
    <location>
        <begin position="42"/>
        <end position="52"/>
    </location>
</feature>
<organism evidence="2 3">
    <name type="scientific">Phascolomyces articulosus</name>
    <dbReference type="NCBI Taxonomy" id="60185"/>
    <lineage>
        <taxon>Eukaryota</taxon>
        <taxon>Fungi</taxon>
        <taxon>Fungi incertae sedis</taxon>
        <taxon>Mucoromycota</taxon>
        <taxon>Mucoromycotina</taxon>
        <taxon>Mucoromycetes</taxon>
        <taxon>Mucorales</taxon>
        <taxon>Lichtheimiaceae</taxon>
        <taxon>Phascolomyces</taxon>
    </lineage>
</organism>
<dbReference type="Proteomes" id="UP001209540">
    <property type="component" value="Unassembled WGS sequence"/>
</dbReference>
<dbReference type="AlphaFoldDB" id="A0AAD5PEA1"/>
<protein>
    <submittedName>
        <fullName evidence="2">Uncharacterized protein</fullName>
    </submittedName>
</protein>
<reference evidence="2" key="1">
    <citation type="journal article" date="2022" name="IScience">
        <title>Evolution of zygomycete secretomes and the origins of terrestrial fungal ecologies.</title>
        <authorList>
            <person name="Chang Y."/>
            <person name="Wang Y."/>
            <person name="Mondo S."/>
            <person name="Ahrendt S."/>
            <person name="Andreopoulos W."/>
            <person name="Barry K."/>
            <person name="Beard J."/>
            <person name="Benny G.L."/>
            <person name="Blankenship S."/>
            <person name="Bonito G."/>
            <person name="Cuomo C."/>
            <person name="Desiro A."/>
            <person name="Gervers K.A."/>
            <person name="Hundley H."/>
            <person name="Kuo A."/>
            <person name="LaButti K."/>
            <person name="Lang B.F."/>
            <person name="Lipzen A."/>
            <person name="O'Donnell K."/>
            <person name="Pangilinan J."/>
            <person name="Reynolds N."/>
            <person name="Sandor L."/>
            <person name="Smith M.E."/>
            <person name="Tsang A."/>
            <person name="Grigoriev I.V."/>
            <person name="Stajich J.E."/>
            <person name="Spatafora J.W."/>
        </authorList>
    </citation>
    <scope>NUCLEOTIDE SEQUENCE</scope>
    <source>
        <strain evidence="2">RSA 2281</strain>
    </source>
</reference>
<proteinExistence type="predicted"/>
<evidence type="ECO:0000313" key="3">
    <source>
        <dbReference type="Proteomes" id="UP001209540"/>
    </source>
</evidence>
<accession>A0AAD5PEA1</accession>
<comment type="caution">
    <text evidence="2">The sequence shown here is derived from an EMBL/GenBank/DDBJ whole genome shotgun (WGS) entry which is preliminary data.</text>
</comment>
<gene>
    <name evidence="2" type="ORF">BDA99DRAFT_604670</name>
</gene>
<keyword evidence="3" id="KW-1185">Reference proteome</keyword>
<evidence type="ECO:0000313" key="2">
    <source>
        <dbReference type="EMBL" id="KAI9264252.1"/>
    </source>
</evidence>
<reference evidence="2" key="2">
    <citation type="submission" date="2023-02" db="EMBL/GenBank/DDBJ databases">
        <authorList>
            <consortium name="DOE Joint Genome Institute"/>
            <person name="Mondo S.J."/>
            <person name="Chang Y."/>
            <person name="Wang Y."/>
            <person name="Ahrendt S."/>
            <person name="Andreopoulos W."/>
            <person name="Barry K."/>
            <person name="Beard J."/>
            <person name="Benny G.L."/>
            <person name="Blankenship S."/>
            <person name="Bonito G."/>
            <person name="Cuomo C."/>
            <person name="Desiro A."/>
            <person name="Gervers K.A."/>
            <person name="Hundley H."/>
            <person name="Kuo A."/>
            <person name="LaButti K."/>
            <person name="Lang B.F."/>
            <person name="Lipzen A."/>
            <person name="O'Donnell K."/>
            <person name="Pangilinan J."/>
            <person name="Reynolds N."/>
            <person name="Sandor L."/>
            <person name="Smith M.W."/>
            <person name="Tsang A."/>
            <person name="Grigoriev I.V."/>
            <person name="Stajich J.E."/>
            <person name="Spatafora J.W."/>
        </authorList>
    </citation>
    <scope>NUCLEOTIDE SEQUENCE</scope>
    <source>
        <strain evidence="2">RSA 2281</strain>
    </source>
</reference>